<feature type="region of interest" description="Disordered" evidence="1">
    <location>
        <begin position="1320"/>
        <end position="1350"/>
    </location>
</feature>
<evidence type="ECO:0000313" key="3">
    <source>
        <dbReference type="EMBL" id="EPE03750.1"/>
    </source>
</evidence>
<feature type="compositionally biased region" description="Acidic residues" evidence="1">
    <location>
        <begin position="313"/>
        <end position="356"/>
    </location>
</feature>
<sequence length="1735" mass="193483">MPSHAPLSTRDGKIRSSSVQQVGEPAYYSNDDIELLHQVVTLGQEILPTLPKRDKLPTTALFRAADIVFPRYGLDPDGEDKLSRIIFMVGGMRSTDNLLDRFRTVLSRMGIELEYIQESSVDGDNNNYEPPSPARIKRRRRSSSRRSSSQHRRRNQHHPQHLQSQQPHTYASPASPHPPPSPSTHSTISSSIRERVAIASAPPVAHPPSGQRRRNSDTAAELVASADTDRDNRGREAHQMHQTTQQNHRSISRHHHRRRSDSQAPPLLNYKEHFGQVGEPREPLPAQRQSSRASRPIAPWLSEIPQYTTDAEKTEEEQQPAIADDGDSLDEADELDKADEEDHEYDDEGDEGDYDNEQDKAPSIDEYTRSLQMLQPFKQRQEQQEQQQQQQHPNHHNVYLNSNLNGIRGAQNANHFTHAHNYQHHQELPLRTRPLPQSPAPATAPESGFDVPARPANSSMQAAGSWTEPQSPRSVASDYGEFYIPSDTTMQEELEKGPAPKVDPLIMAKVADTYFMRFAFLGGMAVEAWRTIAEAHQAQERYAAQIDRELSGSEALLVWNDIAKTHIDNLSGKLKVAQQMRDERSAANPEEARQLPQSPANPIADKETGIVAAAAEIASNAEDACALGGAEEAGLEAENMSDVDHDEADVGEDEDEAAEEFRLRQEQRDRLMRRAARVYTITTLFNAINHWQAMACEEVSRTKVARRHILRKKVFFAWRDQTASDNAKVTTLALGWFVQRWMSALRQAQNEGDHLAVQFYHRDLVTVKFWSWFRAHQEQTATAWANDRLKRQAIESWLRAGMIASSIKEDADILARHVLLSATGNQWIDQTQTQESILLRIEEQENETYMRAALQDWAKESFCRTQLRAVQSANDTRAKETAFDTWRQSAADSQHRAAQLDLDIAEEYVAHWHRETRLAMFRADYEFDLKTDAVHSWILAEKLAFLMRYRDEQLLRKTCLALKATFGTSDQGQGEQEREDELAQTADGLYKFNIVSAFVSAYHAKAEDSSILQQTAKHIDKATLATKYMCEDWATAAARFAENEEVARRGAFYVGVVNSIDGWSAHARTVREHRLRSTYRSFRRQAKRQAAAECVAIWSSALADVGDEATANDGSGLGGGYDVADELLYEHETHTIFAALNNWILETNDRLFQHSVAAEADTEVYLSRWRLELAGCEELGAAAAEHDTVTQMAGRWDDWELQAVQARAREHTAAALHEKNDRRLGRRVLAVWQQQLVEPELEDLQASYGPRSSVSRWPAEGGVRGSASQYGASQSQWKLDSSISSPIVARSDPPRTGGGGGGGGRSASLLLHPIAESPMATATAQRPLFSRGVTEARHDRTSGGDIGSIGGSYSVPAPGTLAPTVPALYGPSPGAGPLRRLHRSTATAYGRTPQKQEPDDLPRQLQTQREHEQHQEQYQEQQQETPFRSSTFPTSSLATSTTLTPGRDSHRHRLLQRRLQSAARLADSVQLGPMSEFDEFDDMEVTQILDATPDDNHEDPGADNYADVSSEGDDDLDGRRGREGSILPPARRQLLSLSHSTKTPTRFFRSDELPTVSSSSRAQLQSQSQQQQQLKPMFGRPLGNLAQSASNPAAAAPFRRQPDFSLRKAAAAAAAATNSGPAGFNTAGTLAFDPVTTTPMGPLPSPFERRLRAAYGSEGQAVEEGAFFDDDDDDDEVYQEDKRRQRRLAPVSATPLRRIPLQMSTLSMPPSTAPDKSAAGRPGARVTFADTGHRR</sequence>
<feature type="region of interest" description="Disordered" evidence="1">
    <location>
        <begin position="1"/>
        <end position="21"/>
    </location>
</feature>
<organism evidence="3 4">
    <name type="scientific">Ophiostoma piceae (strain UAMH 11346)</name>
    <name type="common">Sap stain fungus</name>
    <dbReference type="NCBI Taxonomy" id="1262450"/>
    <lineage>
        <taxon>Eukaryota</taxon>
        <taxon>Fungi</taxon>
        <taxon>Dikarya</taxon>
        <taxon>Ascomycota</taxon>
        <taxon>Pezizomycotina</taxon>
        <taxon>Sordariomycetes</taxon>
        <taxon>Sordariomycetidae</taxon>
        <taxon>Ophiostomatales</taxon>
        <taxon>Ophiostomataceae</taxon>
        <taxon>Ophiostoma</taxon>
    </lineage>
</organism>
<feature type="region of interest" description="Disordered" evidence="1">
    <location>
        <begin position="1656"/>
        <end position="1735"/>
    </location>
</feature>
<feature type="region of interest" description="Disordered" evidence="1">
    <location>
        <begin position="1245"/>
        <end position="1308"/>
    </location>
</feature>
<feature type="region of interest" description="Disordered" evidence="1">
    <location>
        <begin position="1491"/>
        <end position="1573"/>
    </location>
</feature>
<reference evidence="3 4" key="1">
    <citation type="journal article" date="2013" name="BMC Genomics">
        <title>The genome and transcriptome of the pine saprophyte Ophiostoma piceae, and a comparison with the bark beetle-associated pine pathogen Grosmannia clavigera.</title>
        <authorList>
            <person name="Haridas S."/>
            <person name="Wang Y."/>
            <person name="Lim L."/>
            <person name="Massoumi Alamouti S."/>
            <person name="Jackman S."/>
            <person name="Docking R."/>
            <person name="Robertson G."/>
            <person name="Birol I."/>
            <person name="Bohlmann J."/>
            <person name="Breuil C."/>
        </authorList>
    </citation>
    <scope>NUCLEOTIDE SEQUENCE [LARGE SCALE GENOMIC DNA]</scope>
    <source>
        <strain evidence="3 4">UAMH 11346</strain>
    </source>
</reference>
<accession>S3CSV2</accession>
<feature type="compositionally biased region" description="Low complexity" evidence="1">
    <location>
        <begin position="1265"/>
        <end position="1276"/>
    </location>
</feature>
<dbReference type="Pfam" id="PF08457">
    <property type="entry name" value="Sfi1"/>
    <property type="match status" value="1"/>
</dbReference>
<feature type="compositionally biased region" description="Gly residues" evidence="1">
    <location>
        <begin position="1296"/>
        <end position="1305"/>
    </location>
</feature>
<feature type="region of interest" description="Disordered" evidence="1">
    <location>
        <begin position="578"/>
        <end position="603"/>
    </location>
</feature>
<feature type="compositionally biased region" description="Acidic residues" evidence="1">
    <location>
        <begin position="1666"/>
        <end position="1678"/>
    </location>
</feature>
<dbReference type="HOGENOM" id="CLU_246356_0_0_1"/>
<feature type="compositionally biased region" description="Basic and acidic residues" evidence="1">
    <location>
        <begin position="270"/>
        <end position="282"/>
    </location>
</feature>
<feature type="compositionally biased region" description="Low complexity" evidence="1">
    <location>
        <begin position="161"/>
        <end position="174"/>
    </location>
</feature>
<feature type="compositionally biased region" description="Basic and acidic residues" evidence="1">
    <location>
        <begin position="227"/>
        <end position="239"/>
    </location>
</feature>
<feature type="region of interest" description="Disordered" evidence="1">
    <location>
        <begin position="378"/>
        <end position="402"/>
    </location>
</feature>
<feature type="compositionally biased region" description="Low complexity" evidence="1">
    <location>
        <begin position="1418"/>
        <end position="1445"/>
    </location>
</feature>
<evidence type="ECO:0000259" key="2">
    <source>
        <dbReference type="Pfam" id="PF08457"/>
    </source>
</evidence>
<dbReference type="Proteomes" id="UP000016923">
    <property type="component" value="Unassembled WGS sequence"/>
</dbReference>
<evidence type="ECO:0000313" key="4">
    <source>
        <dbReference type="Proteomes" id="UP000016923"/>
    </source>
</evidence>
<dbReference type="InterPro" id="IPR013665">
    <property type="entry name" value="Sfi1_dom"/>
</dbReference>
<dbReference type="OrthoDB" id="5215300at2759"/>
<feature type="compositionally biased region" description="Polar residues" evidence="1">
    <location>
        <begin position="1535"/>
        <end position="1544"/>
    </location>
</feature>
<feature type="compositionally biased region" description="Basic and acidic residues" evidence="1">
    <location>
        <begin position="1394"/>
        <end position="1417"/>
    </location>
</feature>
<name>S3CSV2_OPHP1</name>
<gene>
    <name evidence="3" type="ORF">F503_06456</name>
</gene>
<keyword evidence="4" id="KW-1185">Reference proteome</keyword>
<feature type="region of interest" description="Disordered" evidence="1">
    <location>
        <begin position="1388"/>
        <end position="1453"/>
    </location>
</feature>
<feature type="compositionally biased region" description="Low complexity" evidence="1">
    <location>
        <begin position="1557"/>
        <end position="1573"/>
    </location>
</feature>
<feature type="region of interest" description="Disordered" evidence="1">
    <location>
        <begin position="636"/>
        <end position="659"/>
    </location>
</feature>
<dbReference type="VEuPathDB" id="FungiDB:F503_06456"/>
<feature type="compositionally biased region" description="Polar residues" evidence="1">
    <location>
        <begin position="456"/>
        <end position="474"/>
    </location>
</feature>
<dbReference type="eggNOG" id="KOG4775">
    <property type="taxonomic scope" value="Eukaryota"/>
</dbReference>
<dbReference type="STRING" id="1262450.S3CSV2"/>
<evidence type="ECO:0000256" key="1">
    <source>
        <dbReference type="SAM" id="MobiDB-lite"/>
    </source>
</evidence>
<feature type="compositionally biased region" description="Basic residues" evidence="1">
    <location>
        <begin position="250"/>
        <end position="259"/>
    </location>
</feature>
<feature type="domain" description="Sfi1 spindle body" evidence="2">
    <location>
        <begin position="659"/>
        <end position="1235"/>
    </location>
</feature>
<feature type="compositionally biased region" description="Basic residues" evidence="1">
    <location>
        <begin position="135"/>
        <end position="160"/>
    </location>
</feature>
<dbReference type="EMBL" id="KE148165">
    <property type="protein sequence ID" value="EPE03750.1"/>
    <property type="molecule type" value="Genomic_DNA"/>
</dbReference>
<feature type="region of interest" description="Disordered" evidence="1">
    <location>
        <begin position="433"/>
        <end position="474"/>
    </location>
</feature>
<feature type="compositionally biased region" description="Basic and acidic residues" evidence="1">
    <location>
        <begin position="580"/>
        <end position="593"/>
    </location>
</feature>
<feature type="compositionally biased region" description="Acidic residues" evidence="1">
    <location>
        <begin position="636"/>
        <end position="658"/>
    </location>
</feature>
<proteinExistence type="predicted"/>
<protein>
    <submittedName>
        <fullName evidence="3">Centrin-binding protein sfi1</fullName>
    </submittedName>
</protein>
<feature type="region of interest" description="Disordered" evidence="1">
    <location>
        <begin position="121"/>
        <end position="360"/>
    </location>
</feature>